<dbReference type="EMBL" id="GBRH01215326">
    <property type="protein sequence ID" value="JAD82569.1"/>
    <property type="molecule type" value="Transcribed_RNA"/>
</dbReference>
<protein>
    <submittedName>
        <fullName evidence="2">Uncharacterized protein</fullName>
    </submittedName>
</protein>
<proteinExistence type="predicted"/>
<dbReference type="AlphaFoldDB" id="A0A0A9D1T8"/>
<evidence type="ECO:0000256" key="1">
    <source>
        <dbReference type="SAM" id="MobiDB-lite"/>
    </source>
</evidence>
<accession>A0A0A9D1T8</accession>
<reference evidence="2" key="1">
    <citation type="submission" date="2014-09" db="EMBL/GenBank/DDBJ databases">
        <authorList>
            <person name="Magalhaes I.L.F."/>
            <person name="Oliveira U."/>
            <person name="Santos F.R."/>
            <person name="Vidigal T.H.D.A."/>
            <person name="Brescovit A.D."/>
            <person name="Santos A.J."/>
        </authorList>
    </citation>
    <scope>NUCLEOTIDE SEQUENCE</scope>
    <source>
        <tissue evidence="2">Shoot tissue taken approximately 20 cm above the soil surface</tissue>
    </source>
</reference>
<name>A0A0A9D1T8_ARUDO</name>
<organism evidence="2">
    <name type="scientific">Arundo donax</name>
    <name type="common">Giant reed</name>
    <name type="synonym">Donax arundinaceus</name>
    <dbReference type="NCBI Taxonomy" id="35708"/>
    <lineage>
        <taxon>Eukaryota</taxon>
        <taxon>Viridiplantae</taxon>
        <taxon>Streptophyta</taxon>
        <taxon>Embryophyta</taxon>
        <taxon>Tracheophyta</taxon>
        <taxon>Spermatophyta</taxon>
        <taxon>Magnoliopsida</taxon>
        <taxon>Liliopsida</taxon>
        <taxon>Poales</taxon>
        <taxon>Poaceae</taxon>
        <taxon>PACMAD clade</taxon>
        <taxon>Arundinoideae</taxon>
        <taxon>Arundineae</taxon>
        <taxon>Arundo</taxon>
    </lineage>
</organism>
<reference evidence="2" key="2">
    <citation type="journal article" date="2015" name="Data Brief">
        <title>Shoot transcriptome of the giant reed, Arundo donax.</title>
        <authorList>
            <person name="Barrero R.A."/>
            <person name="Guerrero F.D."/>
            <person name="Moolhuijzen P."/>
            <person name="Goolsby J.A."/>
            <person name="Tidwell J."/>
            <person name="Bellgard S.E."/>
            <person name="Bellgard M.I."/>
        </authorList>
    </citation>
    <scope>NUCLEOTIDE SEQUENCE</scope>
    <source>
        <tissue evidence="2">Shoot tissue taken approximately 20 cm above the soil surface</tissue>
    </source>
</reference>
<feature type="region of interest" description="Disordered" evidence="1">
    <location>
        <begin position="47"/>
        <end position="66"/>
    </location>
</feature>
<evidence type="ECO:0000313" key="2">
    <source>
        <dbReference type="EMBL" id="JAD82569.1"/>
    </source>
</evidence>
<sequence>MNTCPAPVLQHGMVFHHVSTKLFLLTLPHHLSSSIILRVLGAAHNTTRSCRETGSPPPASSGQRSSMAAALGLHLCTLLRCPGSLQQLPLPRRRISGR</sequence>